<reference evidence="2 4" key="1">
    <citation type="submission" date="2016-10" db="EMBL/GenBank/DDBJ databases">
        <authorList>
            <person name="de Groot N.N."/>
        </authorList>
    </citation>
    <scope>NUCLEOTIDE SEQUENCE [LARGE SCALE GENOMIC DNA]</scope>
    <source>
        <strain evidence="2 4">DSM 381</strain>
    </source>
</reference>
<dbReference type="Proteomes" id="UP000198861">
    <property type="component" value="Unassembled WGS sequence"/>
</dbReference>
<evidence type="ECO:0000313" key="2">
    <source>
        <dbReference type="EMBL" id="SFL67512.1"/>
    </source>
</evidence>
<gene>
    <name evidence="1" type="ORF">SAMN04244571_04868</name>
    <name evidence="2" type="ORF">SAMN04244574_04856</name>
</gene>
<keyword evidence="3" id="KW-1185">Reference proteome</keyword>
<sequence>MKFIPLPLSYFSQLKNPNDFHNYVDGLALVDDLLCAYDREPRRPMYLPKENNGRAAGDLELINERISECLGALRSSDLKENLAENFERAKALYLDAANSPNGIQLFLAALLYHYADVIHPAIYPASQG</sequence>
<reference evidence="1 3" key="2">
    <citation type="submission" date="2016-10" db="EMBL/GenBank/DDBJ databases">
        <authorList>
            <person name="Varghese N."/>
            <person name="Submissions S."/>
        </authorList>
    </citation>
    <scope>NUCLEOTIDE SEQUENCE [LARGE SCALE GENOMIC DNA]</scope>
    <source>
        <strain evidence="1 3">DSM 282</strain>
    </source>
</reference>
<protein>
    <submittedName>
        <fullName evidence="2">Uncharacterized protein</fullName>
    </submittedName>
</protein>
<dbReference type="EMBL" id="FOKJ01000232">
    <property type="protein sequence ID" value="SFB65676.1"/>
    <property type="molecule type" value="Genomic_DNA"/>
</dbReference>
<evidence type="ECO:0000313" key="4">
    <source>
        <dbReference type="Proteomes" id="UP000199579"/>
    </source>
</evidence>
<dbReference type="RefSeq" id="WP_139231989.1">
    <property type="nucleotide sequence ID" value="NZ_FOKJ01000232.1"/>
</dbReference>
<proteinExistence type="predicted"/>
<dbReference type="EMBL" id="FOSX01000239">
    <property type="protein sequence ID" value="SFL67512.1"/>
    <property type="molecule type" value="Genomic_DNA"/>
</dbReference>
<name>A0A1I4JLR5_9GAMM</name>
<dbReference type="AlphaFoldDB" id="A0A1I4JLR5"/>
<organism evidence="2 4">
    <name type="scientific">Azotobacter beijerinckii</name>
    <dbReference type="NCBI Taxonomy" id="170623"/>
    <lineage>
        <taxon>Bacteria</taxon>
        <taxon>Pseudomonadati</taxon>
        <taxon>Pseudomonadota</taxon>
        <taxon>Gammaproteobacteria</taxon>
        <taxon>Pseudomonadales</taxon>
        <taxon>Pseudomonadaceae</taxon>
        <taxon>Azotobacter</taxon>
    </lineage>
</organism>
<evidence type="ECO:0000313" key="3">
    <source>
        <dbReference type="Proteomes" id="UP000198861"/>
    </source>
</evidence>
<accession>A0A1I4JLR5</accession>
<evidence type="ECO:0000313" key="1">
    <source>
        <dbReference type="EMBL" id="SFB65676.1"/>
    </source>
</evidence>
<dbReference type="Proteomes" id="UP000199579">
    <property type="component" value="Unassembled WGS sequence"/>
</dbReference>